<organism evidence="2 3">
    <name type="scientific">Trifolium pratense</name>
    <name type="common">Red clover</name>
    <dbReference type="NCBI Taxonomy" id="57577"/>
    <lineage>
        <taxon>Eukaryota</taxon>
        <taxon>Viridiplantae</taxon>
        <taxon>Streptophyta</taxon>
        <taxon>Embryophyta</taxon>
        <taxon>Tracheophyta</taxon>
        <taxon>Spermatophyta</taxon>
        <taxon>Magnoliopsida</taxon>
        <taxon>eudicotyledons</taxon>
        <taxon>Gunneridae</taxon>
        <taxon>Pentapetalae</taxon>
        <taxon>rosids</taxon>
        <taxon>fabids</taxon>
        <taxon>Fabales</taxon>
        <taxon>Fabaceae</taxon>
        <taxon>Papilionoideae</taxon>
        <taxon>50 kb inversion clade</taxon>
        <taxon>NPAAA clade</taxon>
        <taxon>Hologalegina</taxon>
        <taxon>IRL clade</taxon>
        <taxon>Trifolieae</taxon>
        <taxon>Trifolium</taxon>
    </lineage>
</organism>
<accession>A0A2K3KNP6</accession>
<evidence type="ECO:0000313" key="3">
    <source>
        <dbReference type="Proteomes" id="UP000236291"/>
    </source>
</evidence>
<feature type="region of interest" description="Disordered" evidence="1">
    <location>
        <begin position="36"/>
        <end position="68"/>
    </location>
</feature>
<comment type="caution">
    <text evidence="2">The sequence shown here is derived from an EMBL/GenBank/DDBJ whole genome shotgun (WGS) entry which is preliminary data.</text>
</comment>
<reference evidence="2 3" key="1">
    <citation type="journal article" date="2014" name="Am. J. Bot.">
        <title>Genome assembly and annotation for red clover (Trifolium pratense; Fabaceae).</title>
        <authorList>
            <person name="Istvanek J."/>
            <person name="Jaros M."/>
            <person name="Krenek A."/>
            <person name="Repkova J."/>
        </authorList>
    </citation>
    <scope>NUCLEOTIDE SEQUENCE [LARGE SCALE GENOMIC DNA]</scope>
    <source>
        <strain evidence="3">cv. Tatra</strain>
        <tissue evidence="2">Young leaves</tissue>
    </source>
</reference>
<feature type="non-terminal residue" evidence="2">
    <location>
        <position position="68"/>
    </location>
</feature>
<dbReference type="EMBL" id="ASHM01218721">
    <property type="protein sequence ID" value="PNX67928.1"/>
    <property type="molecule type" value="Genomic_DNA"/>
</dbReference>
<protein>
    <submittedName>
        <fullName evidence="2">Uncharacterized protein</fullName>
    </submittedName>
</protein>
<evidence type="ECO:0000256" key="1">
    <source>
        <dbReference type="SAM" id="MobiDB-lite"/>
    </source>
</evidence>
<dbReference type="AlphaFoldDB" id="A0A2K3KNP6"/>
<proteinExistence type="predicted"/>
<evidence type="ECO:0000313" key="2">
    <source>
        <dbReference type="EMBL" id="PNX67928.1"/>
    </source>
</evidence>
<sequence>PPALGEEYLDWHTGHASEIGVSPLSTDRQGSISICSPADGGVSHVDVEGRVKPPFTQNRGKRGNSCPP</sequence>
<name>A0A2K3KNP6_TRIPR</name>
<reference evidence="2 3" key="2">
    <citation type="journal article" date="2017" name="Front. Plant Sci.">
        <title>Gene Classification and Mining of Molecular Markers Useful in Red Clover (Trifolium pratense) Breeding.</title>
        <authorList>
            <person name="Istvanek J."/>
            <person name="Dluhosova J."/>
            <person name="Dluhos P."/>
            <person name="Patkova L."/>
            <person name="Nedelnik J."/>
            <person name="Repkova J."/>
        </authorList>
    </citation>
    <scope>NUCLEOTIDE SEQUENCE [LARGE SCALE GENOMIC DNA]</scope>
    <source>
        <strain evidence="3">cv. Tatra</strain>
        <tissue evidence="2">Young leaves</tissue>
    </source>
</reference>
<dbReference type="Proteomes" id="UP000236291">
    <property type="component" value="Unassembled WGS sequence"/>
</dbReference>
<feature type="non-terminal residue" evidence="2">
    <location>
        <position position="1"/>
    </location>
</feature>
<gene>
    <name evidence="2" type="ORF">L195_g063745</name>
</gene>